<feature type="region of interest" description="Disordered" evidence="1">
    <location>
        <begin position="134"/>
        <end position="154"/>
    </location>
</feature>
<feature type="compositionally biased region" description="Basic residues" evidence="1">
    <location>
        <begin position="382"/>
        <end position="406"/>
    </location>
</feature>
<feature type="compositionally biased region" description="Low complexity" evidence="1">
    <location>
        <begin position="754"/>
        <end position="771"/>
    </location>
</feature>
<feature type="compositionally biased region" description="Acidic residues" evidence="1">
    <location>
        <begin position="1045"/>
        <end position="1055"/>
    </location>
</feature>
<feature type="region of interest" description="Disordered" evidence="1">
    <location>
        <begin position="860"/>
        <end position="978"/>
    </location>
</feature>
<feature type="compositionally biased region" description="Basic and acidic residues" evidence="1">
    <location>
        <begin position="192"/>
        <end position="208"/>
    </location>
</feature>
<organism evidence="2 3">
    <name type="scientific">Mortierella hygrophila</name>
    <dbReference type="NCBI Taxonomy" id="979708"/>
    <lineage>
        <taxon>Eukaryota</taxon>
        <taxon>Fungi</taxon>
        <taxon>Fungi incertae sedis</taxon>
        <taxon>Mucoromycota</taxon>
        <taxon>Mortierellomycotina</taxon>
        <taxon>Mortierellomycetes</taxon>
        <taxon>Mortierellales</taxon>
        <taxon>Mortierellaceae</taxon>
        <taxon>Mortierella</taxon>
    </lineage>
</organism>
<reference evidence="2" key="1">
    <citation type="journal article" date="2020" name="Fungal Divers.">
        <title>Resolving the Mortierellaceae phylogeny through synthesis of multi-gene phylogenetics and phylogenomics.</title>
        <authorList>
            <person name="Vandepol N."/>
            <person name="Liber J."/>
            <person name="Desiro A."/>
            <person name="Na H."/>
            <person name="Kennedy M."/>
            <person name="Barry K."/>
            <person name="Grigoriev I.V."/>
            <person name="Miller A.N."/>
            <person name="O'Donnell K."/>
            <person name="Stajich J.E."/>
            <person name="Bonito G."/>
        </authorList>
    </citation>
    <scope>NUCLEOTIDE SEQUENCE</scope>
    <source>
        <strain evidence="2">NRRL 2591</strain>
    </source>
</reference>
<evidence type="ECO:0000313" key="2">
    <source>
        <dbReference type="EMBL" id="KAF9537480.1"/>
    </source>
</evidence>
<dbReference type="AlphaFoldDB" id="A0A9P6EXF2"/>
<feature type="region of interest" description="Disordered" evidence="1">
    <location>
        <begin position="108"/>
        <end position="127"/>
    </location>
</feature>
<gene>
    <name evidence="2" type="ORF">EC957_008088</name>
</gene>
<feature type="compositionally biased region" description="Basic and acidic residues" evidence="1">
    <location>
        <begin position="602"/>
        <end position="615"/>
    </location>
</feature>
<feature type="region of interest" description="Disordered" evidence="1">
    <location>
        <begin position="1167"/>
        <end position="1219"/>
    </location>
</feature>
<feature type="compositionally biased region" description="Polar residues" evidence="1">
    <location>
        <begin position="873"/>
        <end position="885"/>
    </location>
</feature>
<name>A0A9P6EXF2_9FUNG</name>
<feature type="region of interest" description="Disordered" evidence="1">
    <location>
        <begin position="794"/>
        <end position="845"/>
    </location>
</feature>
<feature type="compositionally biased region" description="Basic and acidic residues" evidence="1">
    <location>
        <begin position="886"/>
        <end position="897"/>
    </location>
</feature>
<dbReference type="Proteomes" id="UP000723463">
    <property type="component" value="Unassembled WGS sequence"/>
</dbReference>
<proteinExistence type="predicted"/>
<accession>A0A9P6EXF2</accession>
<feature type="region of interest" description="Disordered" evidence="1">
    <location>
        <begin position="517"/>
        <end position="636"/>
    </location>
</feature>
<evidence type="ECO:0000256" key="1">
    <source>
        <dbReference type="SAM" id="MobiDB-lite"/>
    </source>
</evidence>
<feature type="compositionally biased region" description="Polar residues" evidence="1">
    <location>
        <begin position="994"/>
        <end position="1017"/>
    </location>
</feature>
<feature type="compositionally biased region" description="Polar residues" evidence="1">
    <location>
        <begin position="134"/>
        <end position="146"/>
    </location>
</feature>
<feature type="compositionally biased region" description="Polar residues" evidence="1">
    <location>
        <begin position="616"/>
        <end position="627"/>
    </location>
</feature>
<feature type="region of interest" description="Disordered" evidence="1">
    <location>
        <begin position="192"/>
        <end position="237"/>
    </location>
</feature>
<feature type="compositionally biased region" description="Low complexity" evidence="1">
    <location>
        <begin position="553"/>
        <end position="563"/>
    </location>
</feature>
<dbReference type="EMBL" id="JAAAXW010000396">
    <property type="protein sequence ID" value="KAF9537480.1"/>
    <property type="molecule type" value="Genomic_DNA"/>
</dbReference>
<feature type="compositionally biased region" description="Basic residues" evidence="1">
    <location>
        <begin position="898"/>
        <end position="911"/>
    </location>
</feature>
<keyword evidence="3" id="KW-1185">Reference proteome</keyword>
<protein>
    <submittedName>
        <fullName evidence="2">Uncharacterized protein</fullName>
    </submittedName>
</protein>
<comment type="caution">
    <text evidence="2">The sequence shown here is derived from an EMBL/GenBank/DDBJ whole genome shotgun (WGS) entry which is preliminary data.</text>
</comment>
<feature type="region of interest" description="Disordered" evidence="1">
    <location>
        <begin position="359"/>
        <end position="455"/>
    </location>
</feature>
<feature type="region of interest" description="Disordered" evidence="1">
    <location>
        <begin position="732"/>
        <end position="779"/>
    </location>
</feature>
<feature type="compositionally biased region" description="Basic and acidic residues" evidence="1">
    <location>
        <begin position="679"/>
        <end position="694"/>
    </location>
</feature>
<feature type="region of interest" description="Disordered" evidence="1">
    <location>
        <begin position="991"/>
        <end position="1104"/>
    </location>
</feature>
<sequence length="1266" mass="141756">MFKAAVPSVAPSASASASSHDTHSLPPAFKGPVQRFLAVSLPTVTLTPEFIDILDSVDVIIPSRVQVTIRWWNEDTASSLAVFPRLNSPLPPSVEVHQALLRKQHLDKKTLHQPQQPEPQQQEQPLSSIASNSALPSLTTAPQPRSMTAKFLRRPWTTGGARLMNVLRIGNNKKSKEDNPSSSKTLLATQDTDARKGNQQPQDHHAVEDTLSPKNRRRQDVQPMPNPIPTLQPTTPNLPLPAAAALADAKPLPTLPDAAYPVTVAYPVRCSLDQLYRYFLEMTSLALEIQITPNLTILASVTNLADLFRNIHGTFSGVFPFTTVLQNNDPNLAHHDIFNRRTVLGMAVFQAWCQDTSDVGDTSEGSDSTSNESIHNDERSTAHHHHHHHHHHRSHNGQGSIRHHRQPSYQHFGHPTEHSSISYHLPPPQHPLHQQQQMHRVRPSLGVPSKQPPPVHPLSPSAVVDPTVHHQQQQKAPQLQRGARIIDRRPLVGPRHPDSHLYYQSSLRFDDEPATYRHRRFPSHPHPNAIGPSQMPYENQNHRGSRGGGNGRQQGMAGAAGVGSIDSSSHQYPNIRLPIPDLRPPYDASYRGHARNGVQRPPQDDSLYRHRRSEDTNTTTHHSQGSRSRPRSGATASAIGRLDSVLARGEDLLQGMKTSLALDPEEVRTRSARHLRSSVLKDDHQDDSRFRPYHESLPYWPSKSRFKLELSIPTAYLTSHGLLKGAKHKKYHPLPLPEQQRPHSKQQRQDHHQSQQQQQQQQQRHQQQSQSITPTVSSTAAGLVVVPENLTRSPRLIRQSGRGSRGQEFWTSMMGGGGHRREDSLGEGSESTPRGLRRSEKPIQFEKIARKSDLARLQLAQEQSAATAHGHYQSFQTSPDSSSRQYRQENHHQDRQGTRRRRSSSGSRRKNGPSSSSLPGHQQPRKSKSYPPETFPTMGADPGRPWKQQHRRRLSSNDRLQIRMNPRPGDLLNDMPDLFPSRSMSGLVRPEYHSSVTGSSFSGAEDNYSTGQSYSVSTEDEDLRYGGAMGGRQSRLQRRRKVPSVEEEEDVDEEVERINQQRRRRERSQDRRKESRRRQRRNKDQGRGFGHEQGPGKRSHGVHPQHFNFKAQCQLMLTPEVMAACMLENISVEVWKLNPKRQTMIELGSAKLPLHKVLSRILQKTAASASGAGGPHGSTRGNLWGGSGGPQDSYYGSGSAAKMREWQQQQRGGGGARAAGTFKEGWRLEPSLYDIRSRQGTVIGQLDADVWILPRSRSDSMVSAAA</sequence>
<feature type="compositionally biased region" description="Low complexity" evidence="1">
    <location>
        <begin position="113"/>
        <end position="125"/>
    </location>
</feature>
<feature type="region of interest" description="Disordered" evidence="1">
    <location>
        <begin position="664"/>
        <end position="695"/>
    </location>
</feature>
<evidence type="ECO:0000313" key="3">
    <source>
        <dbReference type="Proteomes" id="UP000723463"/>
    </source>
</evidence>
<feature type="compositionally biased region" description="Polar residues" evidence="1">
    <location>
        <begin position="359"/>
        <end position="373"/>
    </location>
</feature>